<dbReference type="Gene3D" id="1.25.40.20">
    <property type="entry name" value="Ankyrin repeat-containing domain"/>
    <property type="match status" value="1"/>
</dbReference>
<dbReference type="PANTHER" id="PTHR24177:SF475">
    <property type="entry name" value="ANKYRIN REPEAT-CONTAINING DOMAIN, PGG DOMAIN PROTEIN-RELATED"/>
    <property type="match status" value="1"/>
</dbReference>
<keyword evidence="3" id="KW-0472">Membrane</keyword>
<evidence type="ECO:0000313" key="6">
    <source>
        <dbReference type="Proteomes" id="UP000245207"/>
    </source>
</evidence>
<feature type="transmembrane region" description="Helical" evidence="3">
    <location>
        <begin position="556"/>
        <end position="572"/>
    </location>
</feature>
<evidence type="ECO:0000256" key="1">
    <source>
        <dbReference type="PROSITE-ProRule" id="PRU00023"/>
    </source>
</evidence>
<evidence type="ECO:0000259" key="4">
    <source>
        <dbReference type="Pfam" id="PF13962"/>
    </source>
</evidence>
<organism evidence="5 6">
    <name type="scientific">Artemisia annua</name>
    <name type="common">Sweet wormwood</name>
    <dbReference type="NCBI Taxonomy" id="35608"/>
    <lineage>
        <taxon>Eukaryota</taxon>
        <taxon>Viridiplantae</taxon>
        <taxon>Streptophyta</taxon>
        <taxon>Embryophyta</taxon>
        <taxon>Tracheophyta</taxon>
        <taxon>Spermatophyta</taxon>
        <taxon>Magnoliopsida</taxon>
        <taxon>eudicotyledons</taxon>
        <taxon>Gunneridae</taxon>
        <taxon>Pentapetalae</taxon>
        <taxon>asterids</taxon>
        <taxon>campanulids</taxon>
        <taxon>Asterales</taxon>
        <taxon>Asteraceae</taxon>
        <taxon>Asteroideae</taxon>
        <taxon>Anthemideae</taxon>
        <taxon>Artemisiinae</taxon>
        <taxon>Artemisia</taxon>
    </lineage>
</organism>
<dbReference type="InterPro" id="IPR026961">
    <property type="entry name" value="PGG_dom"/>
</dbReference>
<comment type="caution">
    <text evidence="5">The sequence shown here is derived from an EMBL/GenBank/DDBJ whole genome shotgun (WGS) entry which is preliminary data.</text>
</comment>
<dbReference type="InterPro" id="IPR002110">
    <property type="entry name" value="Ankyrin_rpt"/>
</dbReference>
<dbReference type="EMBL" id="PKPP01009101">
    <property type="protein sequence ID" value="PWA49058.1"/>
    <property type="molecule type" value="Genomic_DNA"/>
</dbReference>
<dbReference type="SMART" id="SM00248">
    <property type="entry name" value="ANK"/>
    <property type="match status" value="3"/>
</dbReference>
<protein>
    <submittedName>
        <fullName evidence="5">Ankyrin repeat-containing protein</fullName>
    </submittedName>
</protein>
<dbReference type="PROSITE" id="PS50297">
    <property type="entry name" value="ANK_REP_REGION"/>
    <property type="match status" value="1"/>
</dbReference>
<feature type="transmembrane region" description="Helical" evidence="3">
    <location>
        <begin position="793"/>
        <end position="818"/>
    </location>
</feature>
<dbReference type="PANTHER" id="PTHR24177">
    <property type="entry name" value="CASKIN"/>
    <property type="match status" value="1"/>
</dbReference>
<feature type="repeat" description="ANK" evidence="1">
    <location>
        <begin position="351"/>
        <end position="383"/>
    </location>
</feature>
<name>A0A2U1LJ83_ARTAN</name>
<keyword evidence="6" id="KW-1185">Reference proteome</keyword>
<feature type="compositionally biased region" description="Basic and acidic residues" evidence="2">
    <location>
        <begin position="453"/>
        <end position="490"/>
    </location>
</feature>
<dbReference type="SUPFAM" id="SSF48403">
    <property type="entry name" value="Ankyrin repeat"/>
    <property type="match status" value="1"/>
</dbReference>
<feature type="region of interest" description="Disordered" evidence="2">
    <location>
        <begin position="453"/>
        <end position="491"/>
    </location>
</feature>
<dbReference type="STRING" id="35608.A0A2U1LJ83"/>
<dbReference type="AlphaFoldDB" id="A0A2U1LJ83"/>
<dbReference type="GO" id="GO:0016020">
    <property type="term" value="C:membrane"/>
    <property type="evidence" value="ECO:0007669"/>
    <property type="project" value="TreeGrafter"/>
</dbReference>
<sequence>MAQSSSGHDNVSVSKEELEYLYASNVNVSNIVVKLSGQSNYHIWKGQMLSLLDKLMIRDIVENRDAWLKSKSYDIAKKYDILLKGWILGSLDEELLRNFDNSDEVQSIWRTLENYHGHISASKEELEEYMHASNVNVSNFVSVQLSGQSNYHIWKGQMLSLLDKLMIQDIVKSRGDRLKSKSYDIAKKYDILLKGWILGSLNEEVLRHFDFRLIQEHGKYIYSDYYPTEVPVQENKRNTKYHWYSTEVECIWAKLADEYCFRGGPTEKVRIRIPAEDDENDARLGELRDATREGNWWRAQSILRKYEFEITKKINDVDDTMLHLAVVEGKNYFVQRLLNSNEELTEMRNNKGQTALHIAAMVGNKYAAELLVKKRDNLLYVGDKLGEVPLLIAYKTNHISTFAYLFKATKTPGELLSKYQDSFEQFIIRLIYRKEYGLAFELYELHLKSIEKQRTDKEKPTDKEQTDKEQQTDKDQPTDTEQQTDKDQPTDKVLMAITRNFPSDFGVGEELIYPSLENACKNIVKRSSLLFYSIDYLCARAEHTLWRMKRFKNNCYSWLLPEIVMLLLVAPIKDIEKRKKEYEEAKKILHDTVRLIDSFKLDNSRFYKFIAFEAVRLDAYDVLHLIISHFNQTIEYTNERHNIIQLAIIHRSEKVYNRIFYPLIKQKESHRVLKDYSGNNLLHLVGRLAPLYELSCTTGAALQLQRELQWREEVEKFMEPMQLIERNIDDETPDMVFTREHAELVKDGEKWMKATAESCSITAALIVTIVFAAAITVPGGSNQETGIPLFKKQIAFTVFAISDAVSLFSASTSLLVFLSILTTRFAEKDFLLSLPRRLLIALFLLFLSTSAMMLAFSAILFLVFCDQRPWMLAPIGVFTCMPITAIVSLQLPLVVDLYRSTYSSMFATQKLHYSLS</sequence>
<keyword evidence="3" id="KW-1133">Transmembrane helix</keyword>
<evidence type="ECO:0000256" key="3">
    <source>
        <dbReference type="SAM" id="Phobius"/>
    </source>
</evidence>
<dbReference type="Pfam" id="PF13962">
    <property type="entry name" value="PGG"/>
    <property type="match status" value="1"/>
</dbReference>
<dbReference type="OrthoDB" id="769595at2759"/>
<keyword evidence="1" id="KW-0040">ANK repeat</keyword>
<feature type="transmembrane region" description="Helical" evidence="3">
    <location>
        <begin position="759"/>
        <end position="781"/>
    </location>
</feature>
<keyword evidence="3" id="KW-0812">Transmembrane</keyword>
<evidence type="ECO:0000256" key="2">
    <source>
        <dbReference type="SAM" id="MobiDB-lite"/>
    </source>
</evidence>
<gene>
    <name evidence="5" type="ORF">CTI12_AA486520</name>
</gene>
<dbReference type="InterPro" id="IPR036770">
    <property type="entry name" value="Ankyrin_rpt-contain_sf"/>
</dbReference>
<accession>A0A2U1LJ83</accession>
<dbReference type="Pfam" id="PF12796">
    <property type="entry name" value="Ank_2"/>
    <property type="match status" value="1"/>
</dbReference>
<feature type="transmembrane region" description="Helical" evidence="3">
    <location>
        <begin position="870"/>
        <end position="895"/>
    </location>
</feature>
<proteinExistence type="predicted"/>
<dbReference type="Proteomes" id="UP000245207">
    <property type="component" value="Unassembled WGS sequence"/>
</dbReference>
<feature type="domain" description="PGG" evidence="4">
    <location>
        <begin position="749"/>
        <end position="862"/>
    </location>
</feature>
<dbReference type="PROSITE" id="PS50088">
    <property type="entry name" value="ANK_REPEAT"/>
    <property type="match status" value="1"/>
</dbReference>
<reference evidence="5 6" key="1">
    <citation type="journal article" date="2018" name="Mol. Plant">
        <title>The genome of Artemisia annua provides insight into the evolution of Asteraceae family and artemisinin biosynthesis.</title>
        <authorList>
            <person name="Shen Q."/>
            <person name="Zhang L."/>
            <person name="Liao Z."/>
            <person name="Wang S."/>
            <person name="Yan T."/>
            <person name="Shi P."/>
            <person name="Liu M."/>
            <person name="Fu X."/>
            <person name="Pan Q."/>
            <person name="Wang Y."/>
            <person name="Lv Z."/>
            <person name="Lu X."/>
            <person name="Zhang F."/>
            <person name="Jiang W."/>
            <person name="Ma Y."/>
            <person name="Chen M."/>
            <person name="Hao X."/>
            <person name="Li L."/>
            <person name="Tang Y."/>
            <person name="Lv G."/>
            <person name="Zhou Y."/>
            <person name="Sun X."/>
            <person name="Brodelius P.E."/>
            <person name="Rose J.K.C."/>
            <person name="Tang K."/>
        </authorList>
    </citation>
    <scope>NUCLEOTIDE SEQUENCE [LARGE SCALE GENOMIC DNA]</scope>
    <source>
        <strain evidence="6">cv. Huhao1</strain>
        <tissue evidence="5">Leaf</tissue>
    </source>
</reference>
<feature type="transmembrane region" description="Helical" evidence="3">
    <location>
        <begin position="838"/>
        <end position="864"/>
    </location>
</feature>
<evidence type="ECO:0000313" key="5">
    <source>
        <dbReference type="EMBL" id="PWA49058.1"/>
    </source>
</evidence>